<protein>
    <submittedName>
        <fullName evidence="1">Uncharacterized protein</fullName>
    </submittedName>
</protein>
<dbReference type="EMBL" id="OLKH01000097">
    <property type="protein sequence ID" value="SPE77716.1"/>
    <property type="molecule type" value="Genomic_DNA"/>
</dbReference>
<proteinExistence type="predicted"/>
<name>A0A2N9PBJ3_9FLAO</name>
<accession>A0A2N9PBJ3</accession>
<reference evidence="1 2" key="1">
    <citation type="submission" date="2018-02" db="EMBL/GenBank/DDBJ databases">
        <authorList>
            <person name="Cohen D.B."/>
            <person name="Kent A.D."/>
        </authorList>
    </citation>
    <scope>NUCLEOTIDE SEQUENCE [LARGE SCALE GENOMIC DNA]</scope>
    <source>
        <strain evidence="1">CIP109753</strain>
    </source>
</reference>
<gene>
    <name evidence="1" type="ORF">FLACOL_01721</name>
</gene>
<evidence type="ECO:0000313" key="2">
    <source>
        <dbReference type="Proteomes" id="UP000238180"/>
    </source>
</evidence>
<dbReference type="AlphaFoldDB" id="A0A2N9PBJ3"/>
<evidence type="ECO:0000313" key="1">
    <source>
        <dbReference type="EMBL" id="SPE77716.1"/>
    </source>
</evidence>
<dbReference type="Proteomes" id="UP000238180">
    <property type="component" value="Unassembled WGS sequence"/>
</dbReference>
<sequence>MLSKDKIILIFCLIDDILQGIDHKEDVLVIVKLF</sequence>
<organism evidence="1 2">
    <name type="scientific">Flavobacterium columnare</name>
    <dbReference type="NCBI Taxonomy" id="996"/>
    <lineage>
        <taxon>Bacteria</taxon>
        <taxon>Pseudomonadati</taxon>
        <taxon>Bacteroidota</taxon>
        <taxon>Flavobacteriia</taxon>
        <taxon>Flavobacteriales</taxon>
        <taxon>Flavobacteriaceae</taxon>
        <taxon>Flavobacterium</taxon>
    </lineage>
</organism>